<dbReference type="InterPro" id="IPR051673">
    <property type="entry name" value="SSDNA_exonuclease_RecJ"/>
</dbReference>
<feature type="compositionally biased region" description="Polar residues" evidence="1">
    <location>
        <begin position="525"/>
        <end position="547"/>
    </location>
</feature>
<feature type="region of interest" description="Disordered" evidence="1">
    <location>
        <begin position="513"/>
        <end position="547"/>
    </location>
</feature>
<evidence type="ECO:0000313" key="3">
    <source>
        <dbReference type="EMBL" id="SPO41665.1"/>
    </source>
</evidence>
<dbReference type="SUPFAM" id="SSF64182">
    <property type="entry name" value="DHH phosphoesterases"/>
    <property type="match status" value="1"/>
</dbReference>
<dbReference type="InterPro" id="IPR001667">
    <property type="entry name" value="DDH_dom"/>
</dbReference>
<dbReference type="Pfam" id="PF01368">
    <property type="entry name" value="DHH"/>
    <property type="match status" value="1"/>
</dbReference>
<dbReference type="InterPro" id="IPR038763">
    <property type="entry name" value="DHH_sf"/>
</dbReference>
<organism evidence="3 4">
    <name type="scientific">Pseudozyma flocculosa</name>
    <dbReference type="NCBI Taxonomy" id="84751"/>
    <lineage>
        <taxon>Eukaryota</taxon>
        <taxon>Fungi</taxon>
        <taxon>Dikarya</taxon>
        <taxon>Basidiomycota</taxon>
        <taxon>Ustilaginomycotina</taxon>
        <taxon>Ustilaginomycetes</taxon>
        <taxon>Ustilaginales</taxon>
        <taxon>Ustilaginaceae</taxon>
        <taxon>Pseudozyma</taxon>
    </lineage>
</organism>
<dbReference type="AlphaFoldDB" id="A0A5C3FDA8"/>
<evidence type="ECO:0000259" key="2">
    <source>
        <dbReference type="Pfam" id="PF01368"/>
    </source>
</evidence>
<feature type="domain" description="DDH" evidence="2">
    <location>
        <begin position="136"/>
        <end position="268"/>
    </location>
</feature>
<sequence length="547" mass="59386">MLLARSTLGLAAKHARNAPPAASILTVSKTPHGTPPRSLLVRPASTAARRIGRPRKDAKSASATDMPKRKASDDQLSSKKPKKPHSPSASSPPSSKTLPLIQVARTSSDCPEWPAPPQRMADAVSFLRRCARSGERVLVVPDKDADGLCSGAIMHRTLTHALKIDPTLIDVHLMTKGSNPAASEQREAMEDVNAKWVIVLDQGSRNGPPLVNGGHHGWQSDHPEAVRTMVIDHHWLPVDDPGPRGSLMLNACHHKPVATASLLTWVLCRPLWEGTGADAEAQIDYLAVLGTMGDLSVNVDWDPPFPDLTPEIKKWTKKRLGSAIALINAPRRTPDFDVATAWNAVLSSRDPLGIIDPASNPHAKRLYEARDAVALETERCTHTPPKFSKDGRVALLRIRSGYQVHPSIATRWSGTLKSKRLQVIMCANDGYNEGLTNFSCRIAQIAKKRGEEVNIIEILNSYADRDPQFKAEVMEAVNGNAFNGHPQASGGIFPHAFFERFTELMEIGVKPDDAPATKKAKTTKGPTQKNTLLAMGFSSTSPKKAAS</sequence>
<dbReference type="PANTHER" id="PTHR30255">
    <property type="entry name" value="SINGLE-STRANDED-DNA-SPECIFIC EXONUCLEASE RECJ"/>
    <property type="match status" value="1"/>
</dbReference>
<dbReference type="Gene3D" id="3.90.1640.30">
    <property type="match status" value="1"/>
</dbReference>
<feature type="region of interest" description="Disordered" evidence="1">
    <location>
        <begin position="13"/>
        <end position="97"/>
    </location>
</feature>
<proteinExistence type="predicted"/>
<reference evidence="3 4" key="1">
    <citation type="submission" date="2018-03" db="EMBL/GenBank/DDBJ databases">
        <authorList>
            <person name="Guldener U."/>
        </authorList>
    </citation>
    <scope>NUCLEOTIDE SEQUENCE [LARGE SCALE GENOMIC DNA]</scope>
    <source>
        <strain evidence="3 4">DAOM196992</strain>
    </source>
</reference>
<feature type="compositionally biased region" description="Low complexity" evidence="1">
    <location>
        <begin position="86"/>
        <end position="96"/>
    </location>
</feature>
<dbReference type="PANTHER" id="PTHR30255:SF2">
    <property type="entry name" value="SINGLE-STRANDED-DNA-SPECIFIC EXONUCLEASE RECJ"/>
    <property type="match status" value="1"/>
</dbReference>
<evidence type="ECO:0000313" key="4">
    <source>
        <dbReference type="Proteomes" id="UP000323386"/>
    </source>
</evidence>
<dbReference type="Proteomes" id="UP000323386">
    <property type="component" value="Unassembled WGS sequence"/>
</dbReference>
<protein>
    <recommendedName>
        <fullName evidence="2">DDH domain-containing protein</fullName>
    </recommendedName>
</protein>
<gene>
    <name evidence="3" type="ORF">PSFLO_07147</name>
</gene>
<evidence type="ECO:0000256" key="1">
    <source>
        <dbReference type="SAM" id="MobiDB-lite"/>
    </source>
</evidence>
<accession>A0A5C3FDA8</accession>
<feature type="compositionally biased region" description="Basic and acidic residues" evidence="1">
    <location>
        <begin position="66"/>
        <end position="77"/>
    </location>
</feature>
<dbReference type="EMBL" id="OOIP01000030">
    <property type="protein sequence ID" value="SPO41665.1"/>
    <property type="molecule type" value="Genomic_DNA"/>
</dbReference>
<dbReference type="OrthoDB" id="284473at2759"/>
<keyword evidence="4" id="KW-1185">Reference proteome</keyword>
<name>A0A5C3FDA8_9BASI</name>